<keyword evidence="2" id="KW-0472">Membrane</keyword>
<reference evidence="4" key="2">
    <citation type="journal article" date="2014" name="ISME J.">
        <title>Microbial stratification in low pH oxic and suboxic macroscopic growths along an acid mine drainage.</title>
        <authorList>
            <person name="Mendez-Garcia C."/>
            <person name="Mesa V."/>
            <person name="Sprenger R.R."/>
            <person name="Richter M."/>
            <person name="Diez M.S."/>
            <person name="Solano J."/>
            <person name="Bargiela R."/>
            <person name="Golyshina O.V."/>
            <person name="Manteca A."/>
            <person name="Ramos J.L."/>
            <person name="Gallego J.R."/>
            <person name="Llorente I."/>
            <person name="Martins Dos Santos V.A."/>
            <person name="Jensen O.N."/>
            <person name="Pelaez A.I."/>
            <person name="Sanchez J."/>
            <person name="Ferrer M."/>
        </authorList>
    </citation>
    <scope>NUCLEOTIDE SEQUENCE</scope>
</reference>
<keyword evidence="2" id="KW-1133">Transmembrane helix</keyword>
<dbReference type="PANTHER" id="PTHR33678:SF2">
    <property type="match status" value="1"/>
</dbReference>
<dbReference type="Pfam" id="PF03050">
    <property type="entry name" value="DDE_Tnp_IS66"/>
    <property type="match status" value="1"/>
</dbReference>
<evidence type="ECO:0000256" key="2">
    <source>
        <dbReference type="SAM" id="Phobius"/>
    </source>
</evidence>
<protein>
    <submittedName>
        <fullName evidence="4">Transposase IS66</fullName>
    </submittedName>
</protein>
<proteinExistence type="predicted"/>
<feature type="domain" description="Transposase IS66 central" evidence="3">
    <location>
        <begin position="190"/>
        <end position="382"/>
    </location>
</feature>
<organism evidence="4">
    <name type="scientific">mine drainage metagenome</name>
    <dbReference type="NCBI Taxonomy" id="410659"/>
    <lineage>
        <taxon>unclassified sequences</taxon>
        <taxon>metagenomes</taxon>
        <taxon>ecological metagenomes</taxon>
    </lineage>
</organism>
<dbReference type="AlphaFoldDB" id="T1BM24"/>
<accession>T1BM24</accession>
<feature type="compositionally biased region" description="Basic and acidic residues" evidence="1">
    <location>
        <begin position="76"/>
        <end position="86"/>
    </location>
</feature>
<dbReference type="InterPro" id="IPR052344">
    <property type="entry name" value="Transposase-related"/>
</dbReference>
<comment type="caution">
    <text evidence="4">The sequence shown here is derived from an EMBL/GenBank/DDBJ whole genome shotgun (WGS) entry which is preliminary data.</text>
</comment>
<feature type="region of interest" description="Disordered" evidence="1">
    <location>
        <begin position="56"/>
        <end position="116"/>
    </location>
</feature>
<feature type="compositionally biased region" description="Basic residues" evidence="1">
    <location>
        <begin position="87"/>
        <end position="96"/>
    </location>
</feature>
<gene>
    <name evidence="4" type="ORF">B2A_00034</name>
</gene>
<evidence type="ECO:0000313" key="4">
    <source>
        <dbReference type="EMBL" id="EQD69533.1"/>
    </source>
</evidence>
<name>T1BM24_9ZZZZ</name>
<feature type="non-terminal residue" evidence="4">
    <location>
        <position position="387"/>
    </location>
</feature>
<sequence length="387" mass="44533">MSADQVLRLSEAELLRTSKRGLLRMLREVCEQLQQERQAHRQEVAHLRARMAEAALERQKATEQKINQTVNQPSAKKAEWEKDPPRGRRKRRHRGRAGAGNRAKPEPDTTHLNPLLQCPRCDTDLSERPTLDTPARIVEDIAPPPEKTIVTEEIQERKWCPTCQAVVSSRSESALAKSDIGLRANVLIAYLWVVAAISLPGIVAYLKSFFRLRLSSAGLSRMLIRLGTILAPVQQEILSDLKGGAMIFADETGWRIGGELWWLWIFANSRCAYYWPDRQRGSPVVEKILGTIFSGVLVTDAWCAYHQIVCVKQTCMAHIFRKVRKFRDAYPQYWSLVCFYRRLRRLVRDGERLRTQRRALGEAAFERRLERLTERLDELLAWNNPNA</sequence>
<feature type="compositionally biased region" description="Polar residues" evidence="1">
    <location>
        <begin position="64"/>
        <end position="74"/>
    </location>
</feature>
<dbReference type="PANTHER" id="PTHR33678">
    <property type="entry name" value="BLL1576 PROTEIN"/>
    <property type="match status" value="1"/>
</dbReference>
<evidence type="ECO:0000256" key="1">
    <source>
        <dbReference type="SAM" id="MobiDB-lite"/>
    </source>
</evidence>
<dbReference type="InterPro" id="IPR004291">
    <property type="entry name" value="Transposase_IS66_central"/>
</dbReference>
<feature type="transmembrane region" description="Helical" evidence="2">
    <location>
        <begin position="187"/>
        <end position="206"/>
    </location>
</feature>
<evidence type="ECO:0000259" key="3">
    <source>
        <dbReference type="Pfam" id="PF03050"/>
    </source>
</evidence>
<keyword evidence="2" id="KW-0812">Transmembrane</keyword>
<reference evidence="4" key="1">
    <citation type="submission" date="2013-08" db="EMBL/GenBank/DDBJ databases">
        <authorList>
            <person name="Mendez C."/>
            <person name="Richter M."/>
            <person name="Ferrer M."/>
            <person name="Sanchez J."/>
        </authorList>
    </citation>
    <scope>NUCLEOTIDE SEQUENCE</scope>
</reference>
<dbReference type="EMBL" id="AUZZ01000027">
    <property type="protein sequence ID" value="EQD69533.1"/>
    <property type="molecule type" value="Genomic_DNA"/>
</dbReference>